<gene>
    <name evidence="1" type="ORF">SAMN05444267_1001237</name>
</gene>
<evidence type="ECO:0000313" key="1">
    <source>
        <dbReference type="EMBL" id="SHK16108.1"/>
    </source>
</evidence>
<dbReference type="AlphaFoldDB" id="A0A1M6Q7H8"/>
<proteinExistence type="predicted"/>
<dbReference type="GO" id="GO:0016787">
    <property type="term" value="F:hydrolase activity"/>
    <property type="evidence" value="ECO:0007669"/>
    <property type="project" value="UniProtKB-KW"/>
</dbReference>
<dbReference type="InterPro" id="IPR050583">
    <property type="entry name" value="Mycobacterial_A85_antigen"/>
</dbReference>
<reference evidence="2" key="1">
    <citation type="submission" date="2016-11" db="EMBL/GenBank/DDBJ databases">
        <authorList>
            <person name="Varghese N."/>
            <person name="Submissions S."/>
        </authorList>
    </citation>
    <scope>NUCLEOTIDE SEQUENCE [LARGE SCALE GENOMIC DNA]</scope>
    <source>
        <strain evidence="2">DSM 26899</strain>
    </source>
</reference>
<accession>A0A1M6Q7H8</accession>
<protein>
    <submittedName>
        <fullName evidence="1">S-formylglutathione hydrolase FrmB</fullName>
    </submittedName>
</protein>
<dbReference type="Gene3D" id="3.40.50.1820">
    <property type="entry name" value="alpha/beta hydrolase"/>
    <property type="match status" value="1"/>
</dbReference>
<keyword evidence="2" id="KW-1185">Reference proteome</keyword>
<dbReference type="GO" id="GO:0016747">
    <property type="term" value="F:acyltransferase activity, transferring groups other than amino-acyl groups"/>
    <property type="evidence" value="ECO:0007669"/>
    <property type="project" value="TreeGrafter"/>
</dbReference>
<dbReference type="EMBL" id="FRAV01000001">
    <property type="protein sequence ID" value="SHK16108.1"/>
    <property type="molecule type" value="Genomic_DNA"/>
</dbReference>
<dbReference type="PANTHER" id="PTHR48098">
    <property type="entry name" value="ENTEROCHELIN ESTERASE-RELATED"/>
    <property type="match status" value="1"/>
</dbReference>
<keyword evidence="1" id="KW-0378">Hydrolase</keyword>
<dbReference type="SUPFAM" id="SSF53474">
    <property type="entry name" value="alpha/beta-Hydrolases"/>
    <property type="match status" value="1"/>
</dbReference>
<name>A0A1M6Q7H8_9FLAO</name>
<dbReference type="InterPro" id="IPR029058">
    <property type="entry name" value="AB_hydrolase_fold"/>
</dbReference>
<evidence type="ECO:0000313" key="2">
    <source>
        <dbReference type="Proteomes" id="UP000184364"/>
    </source>
</evidence>
<dbReference type="RefSeq" id="WP_073290105.1">
    <property type="nucleotide sequence ID" value="NZ_FRAV01000001.1"/>
</dbReference>
<sequence>MKNLIIIVFATIGLTELSAQKIIHKEVYSPVMKKNIKTIIITPNIKPSAHYKTVYILHGYSGNPDRTVKEDLPGLSKKAQEYNTIYILPDGNFNSWYVDSPIVKDSQYQTFIGKELVDFIDKNYPTQKDKQYRGILGWSMGGYGAVNIGVTYHNTFGIVGSSCGALDFKTFGEGYTHYQVNKVLGPIESLDPKYFTDSKIEIMKDAQQSYIFDCGTDDVQMIAQNRKFHEKLTAQKVQHLYIESLGDHTNSYWSQSLSNQLALFNRFFDSK</sequence>
<dbReference type="PANTHER" id="PTHR48098:SF1">
    <property type="entry name" value="DIACYLGLYCEROL ACYLTRANSFERASE_MYCOLYLTRANSFERASE AG85A"/>
    <property type="match status" value="1"/>
</dbReference>
<organism evidence="1 2">
    <name type="scientific">Chryseobacterium polytrichastri</name>
    <dbReference type="NCBI Taxonomy" id="1302687"/>
    <lineage>
        <taxon>Bacteria</taxon>
        <taxon>Pseudomonadati</taxon>
        <taxon>Bacteroidota</taxon>
        <taxon>Flavobacteriia</taxon>
        <taxon>Flavobacteriales</taxon>
        <taxon>Weeksellaceae</taxon>
        <taxon>Chryseobacterium group</taxon>
        <taxon>Chryseobacterium</taxon>
    </lineage>
</organism>
<dbReference type="Pfam" id="PF00756">
    <property type="entry name" value="Esterase"/>
    <property type="match status" value="1"/>
</dbReference>
<dbReference type="InterPro" id="IPR000801">
    <property type="entry name" value="Esterase-like"/>
</dbReference>
<dbReference type="Proteomes" id="UP000184364">
    <property type="component" value="Unassembled WGS sequence"/>
</dbReference>
<dbReference type="OrthoDB" id="9803578at2"/>
<dbReference type="STRING" id="1302687.SAMN05444267_1001237"/>